<gene>
    <name evidence="1" type="ORF">CXP39_01710</name>
</gene>
<evidence type="ECO:0000313" key="2">
    <source>
        <dbReference type="Proteomes" id="UP000233419"/>
    </source>
</evidence>
<sequence>MAKDVKNVYEIQDMSKLGISEISDLMDSGKTLLISLRKGIHVEKSLENKYSEFLKANIELKEEKANCGICGCGEIADILVYAWR</sequence>
<proteinExistence type="predicted"/>
<dbReference type="OrthoDB" id="389793at2"/>
<dbReference type="AlphaFoldDB" id="A0A2K9BYQ9"/>
<evidence type="ECO:0000313" key="1">
    <source>
        <dbReference type="EMBL" id="AUF83508.1"/>
    </source>
</evidence>
<dbReference type="EMBL" id="CP025257">
    <property type="protein sequence ID" value="AUF83508.1"/>
    <property type="molecule type" value="Genomic_DNA"/>
</dbReference>
<accession>A0A2K9BYQ9</accession>
<organism evidence="1 2">
    <name type="scientific">Mesoplasma syrphidae</name>
    <dbReference type="NCBI Taxonomy" id="225999"/>
    <lineage>
        <taxon>Bacteria</taxon>
        <taxon>Bacillati</taxon>
        <taxon>Mycoplasmatota</taxon>
        <taxon>Mollicutes</taxon>
        <taxon>Entomoplasmatales</taxon>
        <taxon>Entomoplasmataceae</taxon>
        <taxon>Mesoplasma</taxon>
    </lineage>
</organism>
<dbReference type="KEGG" id="msyr:CXP39_01710"/>
<protein>
    <submittedName>
        <fullName evidence="1">Uncharacterized protein</fullName>
    </submittedName>
</protein>
<name>A0A2K9BYQ9_9MOLU</name>
<keyword evidence="2" id="KW-1185">Reference proteome</keyword>
<dbReference type="RefSeq" id="WP_027048136.1">
    <property type="nucleotide sequence ID" value="NZ_CP025257.1"/>
</dbReference>
<dbReference type="Proteomes" id="UP000233419">
    <property type="component" value="Chromosome"/>
</dbReference>
<reference evidence="1 2" key="1">
    <citation type="submission" date="2017-12" db="EMBL/GenBank/DDBJ databases">
        <title>Mesoplasma syrphidae YJS, Complete Genome.</title>
        <authorList>
            <person name="Knight T.F."/>
            <person name="Citino T."/>
            <person name="Rubinstein R."/>
            <person name="Neuschaefer Z."/>
        </authorList>
    </citation>
    <scope>NUCLEOTIDE SEQUENCE [LARGE SCALE GENOMIC DNA]</scope>
    <source>
        <strain evidence="1 2">YJS</strain>
    </source>
</reference>